<gene>
    <name evidence="1" type="ORF">CERZMDRAFT_88596</name>
</gene>
<sequence length="169" mass="19147">MPTAFISGPLDIDQTYFDKYYLPSISDAISQSHDFVIGPVSGIDTLALAYLTSHPSVLPTQISVYMTSWEAPSHTLRLSELGVNQGILGPEVVTTRERDAAMTRDSDYDILRFRTEMECKELYGGGWRARVSNTEMNWRRRRGEGEKVGYVRHVGEGEGIEKKKVWQKE</sequence>
<name>A0A6A6F1R9_9PEZI</name>
<organism evidence="1 2">
    <name type="scientific">Cercospora zeae-maydis SCOH1-5</name>
    <dbReference type="NCBI Taxonomy" id="717836"/>
    <lineage>
        <taxon>Eukaryota</taxon>
        <taxon>Fungi</taxon>
        <taxon>Dikarya</taxon>
        <taxon>Ascomycota</taxon>
        <taxon>Pezizomycotina</taxon>
        <taxon>Dothideomycetes</taxon>
        <taxon>Dothideomycetidae</taxon>
        <taxon>Mycosphaerellales</taxon>
        <taxon>Mycosphaerellaceae</taxon>
        <taxon>Cercospora</taxon>
    </lineage>
</organism>
<dbReference type="OrthoDB" id="5422905at2759"/>
<dbReference type="EMBL" id="ML992704">
    <property type="protein sequence ID" value="KAF2207393.1"/>
    <property type="molecule type" value="Genomic_DNA"/>
</dbReference>
<keyword evidence="2" id="KW-1185">Reference proteome</keyword>
<reference evidence="1" key="1">
    <citation type="journal article" date="2020" name="Stud. Mycol.">
        <title>101 Dothideomycetes genomes: a test case for predicting lifestyles and emergence of pathogens.</title>
        <authorList>
            <person name="Haridas S."/>
            <person name="Albert R."/>
            <person name="Binder M."/>
            <person name="Bloem J."/>
            <person name="Labutti K."/>
            <person name="Salamov A."/>
            <person name="Andreopoulos B."/>
            <person name="Baker S."/>
            <person name="Barry K."/>
            <person name="Bills G."/>
            <person name="Bluhm B."/>
            <person name="Cannon C."/>
            <person name="Castanera R."/>
            <person name="Culley D."/>
            <person name="Daum C."/>
            <person name="Ezra D."/>
            <person name="Gonzalez J."/>
            <person name="Henrissat B."/>
            <person name="Kuo A."/>
            <person name="Liang C."/>
            <person name="Lipzen A."/>
            <person name="Lutzoni F."/>
            <person name="Magnuson J."/>
            <person name="Mondo S."/>
            <person name="Nolan M."/>
            <person name="Ohm R."/>
            <person name="Pangilinan J."/>
            <person name="Park H.-J."/>
            <person name="Ramirez L."/>
            <person name="Alfaro M."/>
            <person name="Sun H."/>
            <person name="Tritt A."/>
            <person name="Yoshinaga Y."/>
            <person name="Zwiers L.-H."/>
            <person name="Turgeon B."/>
            <person name="Goodwin S."/>
            <person name="Spatafora J."/>
            <person name="Crous P."/>
            <person name="Grigoriev I."/>
        </authorList>
    </citation>
    <scope>NUCLEOTIDE SEQUENCE</scope>
    <source>
        <strain evidence="1">SCOH1-5</strain>
    </source>
</reference>
<protein>
    <submittedName>
        <fullName evidence="1">Uncharacterized protein</fullName>
    </submittedName>
</protein>
<accession>A0A6A6F1R9</accession>
<dbReference type="AlphaFoldDB" id="A0A6A6F1R9"/>
<evidence type="ECO:0000313" key="2">
    <source>
        <dbReference type="Proteomes" id="UP000799539"/>
    </source>
</evidence>
<evidence type="ECO:0000313" key="1">
    <source>
        <dbReference type="EMBL" id="KAF2207393.1"/>
    </source>
</evidence>
<proteinExistence type="predicted"/>
<dbReference type="Proteomes" id="UP000799539">
    <property type="component" value="Unassembled WGS sequence"/>
</dbReference>